<dbReference type="Proteomes" id="UP001595711">
    <property type="component" value="Unassembled WGS sequence"/>
</dbReference>
<evidence type="ECO:0000256" key="1">
    <source>
        <dbReference type="ARBA" id="ARBA00004651"/>
    </source>
</evidence>
<dbReference type="InterPro" id="IPR036318">
    <property type="entry name" value="FAD-bd_PCMH-like_sf"/>
</dbReference>
<dbReference type="CDD" id="cd04590">
    <property type="entry name" value="CBS_pair_CorC_HlyC_assoc"/>
    <property type="match status" value="1"/>
</dbReference>
<feature type="transmembrane region" description="Helical" evidence="11">
    <location>
        <begin position="6"/>
        <end position="28"/>
    </location>
</feature>
<keyword evidence="4 10" id="KW-0812">Transmembrane</keyword>
<dbReference type="InterPro" id="IPR005170">
    <property type="entry name" value="Transptr-assoc_dom"/>
</dbReference>
<evidence type="ECO:0000256" key="2">
    <source>
        <dbReference type="ARBA" id="ARBA00006446"/>
    </source>
</evidence>
<evidence type="ECO:0000313" key="14">
    <source>
        <dbReference type="EMBL" id="MFC3675384.1"/>
    </source>
</evidence>
<dbReference type="SUPFAM" id="SSF54631">
    <property type="entry name" value="CBS-domain pair"/>
    <property type="match status" value="1"/>
</dbReference>
<evidence type="ECO:0000259" key="12">
    <source>
        <dbReference type="PROSITE" id="PS51371"/>
    </source>
</evidence>
<gene>
    <name evidence="14" type="ORF">ACFOOQ_07510</name>
</gene>
<evidence type="ECO:0000259" key="13">
    <source>
        <dbReference type="PROSITE" id="PS51846"/>
    </source>
</evidence>
<dbReference type="InterPro" id="IPR002550">
    <property type="entry name" value="CNNM"/>
</dbReference>
<reference evidence="15" key="1">
    <citation type="journal article" date="2019" name="Int. J. Syst. Evol. Microbiol.">
        <title>The Global Catalogue of Microorganisms (GCM) 10K type strain sequencing project: providing services to taxonomists for standard genome sequencing and annotation.</title>
        <authorList>
            <consortium name="The Broad Institute Genomics Platform"/>
            <consortium name="The Broad Institute Genome Sequencing Center for Infectious Disease"/>
            <person name="Wu L."/>
            <person name="Ma J."/>
        </authorList>
    </citation>
    <scope>NUCLEOTIDE SEQUENCE [LARGE SCALE GENOMIC DNA]</scope>
    <source>
        <strain evidence="15">KCTC 42182</strain>
    </source>
</reference>
<dbReference type="RefSeq" id="WP_379723856.1">
    <property type="nucleotide sequence ID" value="NZ_JBHRYJ010000001.1"/>
</dbReference>
<sequence>MSHWLELALIALLILVNGFLAMAELAVVSARRPRLQAMARRKGRGVQAPNIQARGARIALQLGENPGRFLSSVQTGITLVGILAGAYSGATLADPLAGWLVARFPLLDGVAGNLAFGIVVGSVTYLSLIVGELVPKQLALKDPERIAAFVAPVLLLLAQVAAPLVWLLDRSSALLLRLLGAGRTLREAVSEEEIRHLVAEAETAGIVEPEERRMIAAVMKLGDRPVRAVMTPRHELAWLDLAQPHDVQVQRLRDTVHLRLPAAQGGIDEPVGVVIVKDVLNLLLDQGRDALAEQGLGSLVQPVPAVHESADVLDALEMLKQSPGGMIFVVDEFGSLEGIVTPGDILESIAGSFALPDGSGEHGAVRRADGSWLLDGLMPRGDVADRIGLALPEEGEHHTLAGFLLDRFGRLPETGDSIDWNGWRFEVLDMDGRRIDKILAVPPPPELEPASDI</sequence>
<accession>A0ABV7VD36</accession>
<keyword evidence="6 10" id="KW-1133">Transmembrane helix</keyword>
<dbReference type="Gene3D" id="3.30.465.10">
    <property type="match status" value="1"/>
</dbReference>
<dbReference type="PROSITE" id="PS51371">
    <property type="entry name" value="CBS"/>
    <property type="match status" value="1"/>
</dbReference>
<feature type="domain" description="CBS" evidence="12">
    <location>
        <begin position="299"/>
        <end position="355"/>
    </location>
</feature>
<feature type="domain" description="CNNM transmembrane" evidence="13">
    <location>
        <begin position="1"/>
        <end position="211"/>
    </location>
</feature>
<proteinExistence type="inferred from homology"/>
<evidence type="ECO:0000256" key="7">
    <source>
        <dbReference type="ARBA" id="ARBA00023122"/>
    </source>
</evidence>
<feature type="transmembrane region" description="Helical" evidence="11">
    <location>
        <begin position="146"/>
        <end position="168"/>
    </location>
</feature>
<comment type="subcellular location">
    <subcellularLocation>
        <location evidence="1">Cell membrane</location>
        <topology evidence="1">Multi-pass membrane protein</topology>
    </subcellularLocation>
</comment>
<dbReference type="PROSITE" id="PS51846">
    <property type="entry name" value="CNNM"/>
    <property type="match status" value="1"/>
</dbReference>
<evidence type="ECO:0000256" key="11">
    <source>
        <dbReference type="SAM" id="Phobius"/>
    </source>
</evidence>
<dbReference type="PANTHER" id="PTHR43099:SF5">
    <property type="entry name" value="HLYC_CORC FAMILY TRANSPORTER"/>
    <property type="match status" value="1"/>
</dbReference>
<evidence type="ECO:0000256" key="3">
    <source>
        <dbReference type="ARBA" id="ARBA00022475"/>
    </source>
</evidence>
<dbReference type="InterPro" id="IPR051676">
    <property type="entry name" value="UPF0053_domain"/>
</dbReference>
<protein>
    <submittedName>
        <fullName evidence="14">Hemolysin family protein</fullName>
    </submittedName>
</protein>
<dbReference type="SUPFAM" id="SSF56176">
    <property type="entry name" value="FAD-binding/transporter-associated domain-like"/>
    <property type="match status" value="1"/>
</dbReference>
<organism evidence="14 15">
    <name type="scientific">Ferrovibrio xuzhouensis</name>
    <dbReference type="NCBI Taxonomy" id="1576914"/>
    <lineage>
        <taxon>Bacteria</taxon>
        <taxon>Pseudomonadati</taxon>
        <taxon>Pseudomonadota</taxon>
        <taxon>Alphaproteobacteria</taxon>
        <taxon>Rhodospirillales</taxon>
        <taxon>Rhodospirillaceae</taxon>
        <taxon>Ferrovibrio</taxon>
    </lineage>
</organism>
<dbReference type="EMBL" id="JBHRYJ010000001">
    <property type="protein sequence ID" value="MFC3675384.1"/>
    <property type="molecule type" value="Genomic_DNA"/>
</dbReference>
<dbReference type="InterPro" id="IPR000644">
    <property type="entry name" value="CBS_dom"/>
</dbReference>
<evidence type="ECO:0000256" key="9">
    <source>
        <dbReference type="PROSITE-ProRule" id="PRU00703"/>
    </source>
</evidence>
<keyword evidence="5" id="KW-0677">Repeat</keyword>
<dbReference type="InterPro" id="IPR016169">
    <property type="entry name" value="FAD-bd_PCMH_sub2"/>
</dbReference>
<evidence type="ECO:0000256" key="4">
    <source>
        <dbReference type="ARBA" id="ARBA00022692"/>
    </source>
</evidence>
<name>A0ABV7VD36_9PROT</name>
<dbReference type="InterPro" id="IPR046342">
    <property type="entry name" value="CBS_dom_sf"/>
</dbReference>
<evidence type="ECO:0000256" key="5">
    <source>
        <dbReference type="ARBA" id="ARBA00022737"/>
    </source>
</evidence>
<evidence type="ECO:0000256" key="8">
    <source>
        <dbReference type="ARBA" id="ARBA00023136"/>
    </source>
</evidence>
<evidence type="ECO:0000256" key="6">
    <source>
        <dbReference type="ARBA" id="ARBA00022989"/>
    </source>
</evidence>
<dbReference type="Pfam" id="PF01595">
    <property type="entry name" value="CNNM"/>
    <property type="match status" value="1"/>
</dbReference>
<feature type="transmembrane region" description="Helical" evidence="11">
    <location>
        <begin position="69"/>
        <end position="90"/>
    </location>
</feature>
<evidence type="ECO:0000256" key="10">
    <source>
        <dbReference type="PROSITE-ProRule" id="PRU01193"/>
    </source>
</evidence>
<keyword evidence="3" id="KW-1003">Cell membrane</keyword>
<dbReference type="Pfam" id="PF03471">
    <property type="entry name" value="CorC_HlyC"/>
    <property type="match status" value="1"/>
</dbReference>
<dbReference type="Gene3D" id="3.10.580.10">
    <property type="entry name" value="CBS-domain"/>
    <property type="match status" value="1"/>
</dbReference>
<dbReference type="Pfam" id="PF00571">
    <property type="entry name" value="CBS"/>
    <property type="match status" value="1"/>
</dbReference>
<dbReference type="InterPro" id="IPR044751">
    <property type="entry name" value="Ion_transp-like_CBS"/>
</dbReference>
<keyword evidence="15" id="KW-1185">Reference proteome</keyword>
<dbReference type="PANTHER" id="PTHR43099">
    <property type="entry name" value="UPF0053 PROTEIN YRKA"/>
    <property type="match status" value="1"/>
</dbReference>
<keyword evidence="8 10" id="KW-0472">Membrane</keyword>
<keyword evidence="7 9" id="KW-0129">CBS domain</keyword>
<dbReference type="SMART" id="SM01091">
    <property type="entry name" value="CorC_HlyC"/>
    <property type="match status" value="1"/>
</dbReference>
<comment type="similarity">
    <text evidence="2">Belongs to the UPF0053 family. Hemolysin C subfamily.</text>
</comment>
<evidence type="ECO:0000313" key="15">
    <source>
        <dbReference type="Proteomes" id="UP001595711"/>
    </source>
</evidence>
<comment type="caution">
    <text evidence="14">The sequence shown here is derived from an EMBL/GenBank/DDBJ whole genome shotgun (WGS) entry which is preliminary data.</text>
</comment>
<feature type="transmembrane region" description="Helical" evidence="11">
    <location>
        <begin position="110"/>
        <end position="134"/>
    </location>
</feature>